<reference evidence="1" key="2">
    <citation type="journal article" date="2016" name="Int. J. Syst. Evol. Microbiol.">
        <title>Lawsonella clevelandensis gen. nov., sp. nov., a new member of the suborder Corynebacterineae isolated from human abscesses.</title>
        <authorList>
            <person name="Bell M.E."/>
            <person name="Bernard K.A."/>
            <person name="Harrington S.M."/>
            <person name="Patel N.B."/>
            <person name="Tucker T.A."/>
            <person name="Metcalfe M.G."/>
            <person name="McQuiston J.R."/>
        </authorList>
    </citation>
    <scope>NUCLEOTIDE SEQUENCE</scope>
    <source>
        <strain evidence="1">X1698</strain>
    </source>
</reference>
<evidence type="ECO:0000313" key="1">
    <source>
        <dbReference type="EMBL" id="ALE18733.1"/>
    </source>
</evidence>
<dbReference type="EMBL" id="LR584267">
    <property type="protein sequence ID" value="VHO00163.1"/>
    <property type="molecule type" value="Genomic_DNA"/>
</dbReference>
<dbReference type="EMBL" id="CP012390">
    <property type="protein sequence ID" value="ALE18733.1"/>
    <property type="molecule type" value="Genomic_DNA"/>
</dbReference>
<proteinExistence type="predicted"/>
<dbReference type="Proteomes" id="UP000068137">
    <property type="component" value="Chromosome"/>
</dbReference>
<evidence type="ECO:0000313" key="4">
    <source>
        <dbReference type="Proteomes" id="UP000324288"/>
    </source>
</evidence>
<reference evidence="2 4" key="3">
    <citation type="submission" date="2019-04" db="EMBL/GenBank/DDBJ databases">
        <authorList>
            <person name="Seth-Smith MB H."/>
            <person name="Seth-Smith H."/>
        </authorList>
    </citation>
    <scope>NUCLEOTIDE SEQUENCE [LARGE SCALE GENOMIC DNA]</scope>
    <source>
        <strain evidence="2">USB-603019</strain>
    </source>
</reference>
<protein>
    <submittedName>
        <fullName evidence="1">Uncharacterized protein</fullName>
    </submittedName>
</protein>
<organism evidence="1 3">
    <name type="scientific">Lawsonella clevelandensis</name>
    <dbReference type="NCBI Taxonomy" id="1528099"/>
    <lineage>
        <taxon>Bacteria</taxon>
        <taxon>Bacillati</taxon>
        <taxon>Actinomycetota</taxon>
        <taxon>Actinomycetes</taxon>
        <taxon>Mycobacteriales</taxon>
        <taxon>Lawsonellaceae</taxon>
        <taxon>Lawsonella</taxon>
    </lineage>
</organism>
<accession>A0A0M4MBM6</accession>
<dbReference type="KEGG" id="cbq:AL705_02570"/>
<reference evidence="1 3" key="1">
    <citation type="journal article" date="2015" name="Genome Announc.">
        <title>Complete Genome Sequences for Two Strains of a Novel Fastidious, Partially Acid-Fast, Gram-Positive Corynebacterineae Bacterium, Derived from Human Clinical Samples.</title>
        <authorList>
            <person name="Nicholson A.C."/>
            <person name="Bell M."/>
            <person name="Humrighouse B.W."/>
            <person name="McQuiston J.R."/>
        </authorList>
    </citation>
    <scope>NUCLEOTIDE SEQUENCE [LARGE SCALE GENOMIC DNA]</scope>
    <source>
        <strain evidence="1 3">X1698</strain>
    </source>
</reference>
<dbReference type="AlphaFoldDB" id="A0A0M4MBM6"/>
<evidence type="ECO:0000313" key="3">
    <source>
        <dbReference type="Proteomes" id="UP000068137"/>
    </source>
</evidence>
<keyword evidence="4" id="KW-1185">Reference proteome</keyword>
<name>A0A0M4MBM6_9ACTN</name>
<dbReference type="RefSeq" id="WP_053961677.1">
    <property type="nucleotide sequence ID" value="NZ_CP012390.1"/>
</dbReference>
<sequence>MPSQSSQLTKPTWQCAQRWWNAVEAAGLGYYGAATEQLSSVMEDCQNLPSPDGYLLASLCLSSQASWQRQMGNHATAATLDEKAIELLAQDLPCEKGCMQVETAAYLRLLALADATSGRAADSLGLDVSGNARTFVDKGDEVLVALHEMSFPPELETAVGEDPTNSMWGYCGLNTPRVVIRHAWVSTEVAIAEDRWEHAQACALQGAELSGEWFSARHHVKSLLIDAAAWSGTDTAAAVKKAERAYQEAKNEGFVPLQWAASLLLRDLAEDGSEEATRWNGTCEELEKELVERGAAASLH</sequence>
<dbReference type="OrthoDB" id="4377297at2"/>
<dbReference type="Proteomes" id="UP000324288">
    <property type="component" value="Chromosome"/>
</dbReference>
<evidence type="ECO:0000313" key="2">
    <source>
        <dbReference type="EMBL" id="VHO00163.1"/>
    </source>
</evidence>
<gene>
    <name evidence="1" type="ORF">AL705_02570</name>
    <name evidence="2" type="ORF">LC603019_00527</name>
</gene>